<evidence type="ECO:0000256" key="8">
    <source>
        <dbReference type="ARBA" id="ARBA00023268"/>
    </source>
</evidence>
<dbReference type="GO" id="GO:0003684">
    <property type="term" value="F:damaged DNA binding"/>
    <property type="evidence" value="ECO:0007669"/>
    <property type="project" value="InterPro"/>
</dbReference>
<evidence type="ECO:0000256" key="3">
    <source>
        <dbReference type="ARBA" id="ARBA00022763"/>
    </source>
</evidence>
<dbReference type="PROSITE" id="PS51068">
    <property type="entry name" value="FPG_CAT"/>
    <property type="match status" value="1"/>
</dbReference>
<dbReference type="InterPro" id="IPR010979">
    <property type="entry name" value="Ribosomal_uS13-like_H2TH"/>
</dbReference>
<proteinExistence type="inferred from homology"/>
<comment type="similarity">
    <text evidence="2">Belongs to the FPG family.</text>
</comment>
<dbReference type="InterPro" id="IPR015886">
    <property type="entry name" value="H2TH_FPG"/>
</dbReference>
<keyword evidence="9" id="KW-0326">Glycosidase</keyword>
<keyword evidence="6" id="KW-0234">DNA repair</keyword>
<dbReference type="InterPro" id="IPR012319">
    <property type="entry name" value="FPG_cat"/>
</dbReference>
<evidence type="ECO:0000313" key="12">
    <source>
        <dbReference type="EMBL" id="KYG09529.1"/>
    </source>
</evidence>
<dbReference type="SUPFAM" id="SSF81624">
    <property type="entry name" value="N-terminal domain of MutM-like DNA repair proteins"/>
    <property type="match status" value="1"/>
</dbReference>
<feature type="region of interest" description="Disordered" evidence="10">
    <location>
        <begin position="261"/>
        <end position="286"/>
    </location>
</feature>
<feature type="domain" description="Formamidopyrimidine-DNA glycosylase catalytic" evidence="11">
    <location>
        <begin position="2"/>
        <end position="115"/>
    </location>
</feature>
<evidence type="ECO:0000256" key="10">
    <source>
        <dbReference type="SAM" id="MobiDB-lite"/>
    </source>
</evidence>
<evidence type="ECO:0000256" key="4">
    <source>
        <dbReference type="ARBA" id="ARBA00022801"/>
    </source>
</evidence>
<name>A0A150TXU9_SORCE</name>
<dbReference type="GO" id="GO:0016829">
    <property type="term" value="F:lyase activity"/>
    <property type="evidence" value="ECO:0007669"/>
    <property type="project" value="UniProtKB-KW"/>
</dbReference>
<dbReference type="Pfam" id="PF06831">
    <property type="entry name" value="H2TH"/>
    <property type="match status" value="1"/>
</dbReference>
<dbReference type="GO" id="GO:0006284">
    <property type="term" value="P:base-excision repair"/>
    <property type="evidence" value="ECO:0007669"/>
    <property type="project" value="InterPro"/>
</dbReference>
<dbReference type="Proteomes" id="UP000075502">
    <property type="component" value="Unassembled WGS sequence"/>
</dbReference>
<dbReference type="Gene3D" id="3.20.190.10">
    <property type="entry name" value="MutM-like, N-terminal"/>
    <property type="match status" value="1"/>
</dbReference>
<keyword evidence="4" id="KW-0378">Hydrolase</keyword>
<evidence type="ECO:0000256" key="9">
    <source>
        <dbReference type="ARBA" id="ARBA00023295"/>
    </source>
</evidence>
<gene>
    <name evidence="12" type="ORF">BE21_17430</name>
</gene>
<keyword evidence="3" id="KW-0227">DNA damage</keyword>
<dbReference type="PANTHER" id="PTHR22993:SF9">
    <property type="entry name" value="FORMAMIDOPYRIMIDINE-DNA GLYCOSYLASE"/>
    <property type="match status" value="1"/>
</dbReference>
<dbReference type="Gene3D" id="1.10.8.50">
    <property type="match status" value="1"/>
</dbReference>
<accession>A0A150TXU9</accession>
<reference evidence="12 13" key="1">
    <citation type="submission" date="2014-02" db="EMBL/GenBank/DDBJ databases">
        <title>The small core and large imbalanced accessory genome model reveals a collaborative survival strategy of Sorangium cellulosum strains in nature.</title>
        <authorList>
            <person name="Han K."/>
            <person name="Peng R."/>
            <person name="Blom J."/>
            <person name="Li Y.-Z."/>
        </authorList>
    </citation>
    <scope>NUCLEOTIDE SEQUENCE [LARGE SCALE GENOMIC DNA]</scope>
    <source>
        <strain evidence="12 13">So0007-03</strain>
    </source>
</reference>
<evidence type="ECO:0000256" key="5">
    <source>
        <dbReference type="ARBA" id="ARBA00023125"/>
    </source>
</evidence>
<comment type="caution">
    <text evidence="12">The sequence shown here is derived from an EMBL/GenBank/DDBJ whole genome shotgun (WGS) entry which is preliminary data.</text>
</comment>
<dbReference type="GO" id="GO:0003906">
    <property type="term" value="F:DNA-(apurinic or apyrimidinic site) endonuclease activity"/>
    <property type="evidence" value="ECO:0007669"/>
    <property type="project" value="InterPro"/>
</dbReference>
<dbReference type="InterPro" id="IPR035937">
    <property type="entry name" value="FPG_N"/>
</dbReference>
<comment type="catalytic activity">
    <reaction evidence="1">
        <text>Hydrolysis of DNA containing ring-opened 7-methylguanine residues, releasing 2,6-diamino-4-hydroxy-5-(N-methyl)formamidopyrimidine.</text>
        <dbReference type="EC" id="3.2.2.23"/>
    </reaction>
</comment>
<evidence type="ECO:0000313" key="13">
    <source>
        <dbReference type="Proteomes" id="UP000075502"/>
    </source>
</evidence>
<evidence type="ECO:0000256" key="6">
    <source>
        <dbReference type="ARBA" id="ARBA00023204"/>
    </source>
</evidence>
<evidence type="ECO:0000259" key="11">
    <source>
        <dbReference type="PROSITE" id="PS51068"/>
    </source>
</evidence>
<sequence length="300" mass="31572">MPELPEVEHAAASLRRFLAGDRIASAEGDRTRLFRGSSRDAFERDLPGRALERLTRFGKYLALELDAGVVLLSHLGMTGKWVRRSAGEPAPAHSRARLLLASGSVLHYSDPRLLGRLAVLRGVSPGEIPEIAALGPDPLRDGIDVDALARRARASARAVKAILMDQAVIAGLGNIQATEALFRAGVHPARPGRSLSREEVAAIAAGALGSIAHTLRAIGGGEIAYLSESGAGGAVPPLRRGAGDARDRRSLQRLLPALPAGARPRAGASRAAQGAPALNTRRAKGFAPRARGWRDIFVPV</sequence>
<evidence type="ECO:0000256" key="2">
    <source>
        <dbReference type="ARBA" id="ARBA00009409"/>
    </source>
</evidence>
<dbReference type="PANTHER" id="PTHR22993">
    <property type="entry name" value="FORMAMIDOPYRIMIDINE-DNA GLYCOSYLASE"/>
    <property type="match status" value="1"/>
</dbReference>
<organism evidence="12 13">
    <name type="scientific">Sorangium cellulosum</name>
    <name type="common">Polyangium cellulosum</name>
    <dbReference type="NCBI Taxonomy" id="56"/>
    <lineage>
        <taxon>Bacteria</taxon>
        <taxon>Pseudomonadati</taxon>
        <taxon>Myxococcota</taxon>
        <taxon>Polyangia</taxon>
        <taxon>Polyangiales</taxon>
        <taxon>Polyangiaceae</taxon>
        <taxon>Sorangium</taxon>
    </lineage>
</organism>
<keyword evidence="8" id="KW-0511">Multifunctional enzyme</keyword>
<protein>
    <recommendedName>
        <fullName evidence="11">Formamidopyrimidine-DNA glycosylase catalytic domain-containing protein</fullName>
    </recommendedName>
</protein>
<dbReference type="SUPFAM" id="SSF46946">
    <property type="entry name" value="S13-like H2TH domain"/>
    <property type="match status" value="1"/>
</dbReference>
<keyword evidence="7" id="KW-0456">Lyase</keyword>
<evidence type="ECO:0000256" key="1">
    <source>
        <dbReference type="ARBA" id="ARBA00001668"/>
    </source>
</evidence>
<feature type="compositionally biased region" description="Low complexity" evidence="10">
    <location>
        <begin position="261"/>
        <end position="278"/>
    </location>
</feature>
<dbReference type="SMART" id="SM00898">
    <property type="entry name" value="Fapy_DNA_glyco"/>
    <property type="match status" value="1"/>
</dbReference>
<dbReference type="Pfam" id="PF01149">
    <property type="entry name" value="Fapy_DNA_glyco"/>
    <property type="match status" value="1"/>
</dbReference>
<dbReference type="AlphaFoldDB" id="A0A150TXU9"/>
<dbReference type="GO" id="GO:0034039">
    <property type="term" value="F:8-oxo-7,8-dihydroguanine DNA N-glycosylase activity"/>
    <property type="evidence" value="ECO:0007669"/>
    <property type="project" value="TreeGrafter"/>
</dbReference>
<evidence type="ECO:0000256" key="7">
    <source>
        <dbReference type="ARBA" id="ARBA00023239"/>
    </source>
</evidence>
<dbReference type="EMBL" id="JEME01000654">
    <property type="protein sequence ID" value="KYG09529.1"/>
    <property type="molecule type" value="Genomic_DNA"/>
</dbReference>
<dbReference type="CDD" id="cd08966">
    <property type="entry name" value="EcFpg-like_N"/>
    <property type="match status" value="1"/>
</dbReference>
<dbReference type="GO" id="GO:0008270">
    <property type="term" value="F:zinc ion binding"/>
    <property type="evidence" value="ECO:0007669"/>
    <property type="project" value="InterPro"/>
</dbReference>
<dbReference type="SMART" id="SM01232">
    <property type="entry name" value="H2TH"/>
    <property type="match status" value="1"/>
</dbReference>
<keyword evidence="5" id="KW-0238">DNA-binding</keyword>